<evidence type="ECO:0000259" key="3">
    <source>
        <dbReference type="Pfam" id="PF00294"/>
    </source>
</evidence>
<dbReference type="EMBL" id="FNFO01000004">
    <property type="protein sequence ID" value="SDL15934.1"/>
    <property type="molecule type" value="Genomic_DNA"/>
</dbReference>
<dbReference type="OrthoDB" id="9802794at2"/>
<dbReference type="PROSITE" id="PS00583">
    <property type="entry name" value="PFKB_KINASES_1"/>
    <property type="match status" value="1"/>
</dbReference>
<dbReference type="RefSeq" id="WP_089682692.1">
    <property type="nucleotide sequence ID" value="NZ_FNFO01000004.1"/>
</dbReference>
<dbReference type="GO" id="GO:0033785">
    <property type="term" value="F:heptose 7-phosphate kinase activity"/>
    <property type="evidence" value="ECO:0007669"/>
    <property type="project" value="TreeGrafter"/>
</dbReference>
<sequence>MPYTSLRDVFDAFRNLKVLIIGDVMVDSYLWGKVDRISPEAPVPIISVKQREKRLGGAGNVALNVQALGATPMLASVIGEDADGDELVQLLSQQQLTTEAIARSASRITTIKHRIISGSHHMLRIDSEDDSPLPPEDRQRLLDIILAQLPHCHVVIFEDYDKGVLGEELIQEVIAAARRLAIPTVVDPKKRNFRAYRQATLFKPNLKELREGMHLDLHPQRPESLAAAVAQLQEQMDLEGVLLTLSEHGMYLQTHQEHHRVPAHLRTIADVSGAGDTVVSVAAVCLALALPGRLLLELANLAGGLVCEAVGVVPIAQQQFLAEAERNQLFRHYSSSQHSTATHGH</sequence>
<accession>A0A1G9HT79</accession>
<dbReference type="InterPro" id="IPR011913">
    <property type="entry name" value="RfaE_dom_I"/>
</dbReference>
<keyword evidence="5" id="KW-1185">Reference proteome</keyword>
<evidence type="ECO:0000256" key="2">
    <source>
        <dbReference type="ARBA" id="ARBA00022777"/>
    </source>
</evidence>
<dbReference type="GO" id="GO:0016773">
    <property type="term" value="F:phosphotransferase activity, alcohol group as acceptor"/>
    <property type="evidence" value="ECO:0007669"/>
    <property type="project" value="InterPro"/>
</dbReference>
<protein>
    <submittedName>
        <fullName evidence="4">RfaE bifunctional protein, domain I</fullName>
    </submittedName>
</protein>
<dbReference type="Pfam" id="PF00294">
    <property type="entry name" value="PfkB"/>
    <property type="match status" value="1"/>
</dbReference>
<keyword evidence="1" id="KW-0808">Transferase</keyword>
<dbReference type="SUPFAM" id="SSF53613">
    <property type="entry name" value="Ribokinase-like"/>
    <property type="match status" value="1"/>
</dbReference>
<feature type="domain" description="Carbohydrate kinase PfkB" evidence="3">
    <location>
        <begin position="17"/>
        <end position="312"/>
    </location>
</feature>
<dbReference type="AlphaFoldDB" id="A0A1G9HT79"/>
<evidence type="ECO:0000313" key="5">
    <source>
        <dbReference type="Proteomes" id="UP000198510"/>
    </source>
</evidence>
<dbReference type="Proteomes" id="UP000198510">
    <property type="component" value="Unassembled WGS sequence"/>
</dbReference>
<dbReference type="PANTHER" id="PTHR46969">
    <property type="entry name" value="BIFUNCTIONAL PROTEIN HLDE"/>
    <property type="match status" value="1"/>
</dbReference>
<dbReference type="GO" id="GO:0005829">
    <property type="term" value="C:cytosol"/>
    <property type="evidence" value="ECO:0007669"/>
    <property type="project" value="TreeGrafter"/>
</dbReference>
<name>A0A1G9HT79_9BACT</name>
<gene>
    <name evidence="4" type="ORF">SAMN05421823_104526</name>
</gene>
<dbReference type="InterPro" id="IPR011611">
    <property type="entry name" value="PfkB_dom"/>
</dbReference>
<dbReference type="STRING" id="1075417.SAMN05421823_104526"/>
<dbReference type="PANTHER" id="PTHR46969:SF1">
    <property type="entry name" value="BIFUNCTIONAL PROTEIN HLDE"/>
    <property type="match status" value="1"/>
</dbReference>
<keyword evidence="2" id="KW-0418">Kinase</keyword>
<dbReference type="CDD" id="cd01172">
    <property type="entry name" value="RfaE_like"/>
    <property type="match status" value="1"/>
</dbReference>
<dbReference type="InterPro" id="IPR002173">
    <property type="entry name" value="Carboh/pur_kinase_PfkB_CS"/>
</dbReference>
<dbReference type="GO" id="GO:0033786">
    <property type="term" value="F:heptose-1-phosphate adenylyltransferase activity"/>
    <property type="evidence" value="ECO:0007669"/>
    <property type="project" value="TreeGrafter"/>
</dbReference>
<dbReference type="Gene3D" id="3.40.1190.20">
    <property type="match status" value="1"/>
</dbReference>
<organism evidence="4 5">
    <name type="scientific">Catalinimonas alkaloidigena</name>
    <dbReference type="NCBI Taxonomy" id="1075417"/>
    <lineage>
        <taxon>Bacteria</taxon>
        <taxon>Pseudomonadati</taxon>
        <taxon>Bacteroidota</taxon>
        <taxon>Cytophagia</taxon>
        <taxon>Cytophagales</taxon>
        <taxon>Catalimonadaceae</taxon>
        <taxon>Catalinimonas</taxon>
    </lineage>
</organism>
<reference evidence="4 5" key="1">
    <citation type="submission" date="2016-10" db="EMBL/GenBank/DDBJ databases">
        <authorList>
            <person name="de Groot N.N."/>
        </authorList>
    </citation>
    <scope>NUCLEOTIDE SEQUENCE [LARGE SCALE GENOMIC DNA]</scope>
    <source>
        <strain evidence="4 5">DSM 25186</strain>
    </source>
</reference>
<evidence type="ECO:0000256" key="1">
    <source>
        <dbReference type="ARBA" id="ARBA00022679"/>
    </source>
</evidence>
<dbReference type="InterPro" id="IPR029056">
    <property type="entry name" value="Ribokinase-like"/>
</dbReference>
<evidence type="ECO:0000313" key="4">
    <source>
        <dbReference type="EMBL" id="SDL15934.1"/>
    </source>
</evidence>
<proteinExistence type="predicted"/>